<organism evidence="4">
    <name type="scientific">uncultured bacterium CBNPD1 BAC clone 2089</name>
    <dbReference type="NCBI Taxonomy" id="417311"/>
    <lineage>
        <taxon>Bacteria</taxon>
        <taxon>environmental samples</taxon>
    </lineage>
</organism>
<dbReference type="InterPro" id="IPR020904">
    <property type="entry name" value="Sc_DH/Rdtase_CS"/>
</dbReference>
<dbReference type="SUPFAM" id="SSF51735">
    <property type="entry name" value="NAD(P)-binding Rossmann-fold domains"/>
    <property type="match status" value="1"/>
</dbReference>
<dbReference type="EMBL" id="EF157672">
    <property type="protein sequence ID" value="ABM53604.1"/>
    <property type="molecule type" value="Genomic_DNA"/>
</dbReference>
<comment type="similarity">
    <text evidence="1 3">Belongs to the short-chain dehydrogenases/reductases (SDR) family.</text>
</comment>
<dbReference type="PANTHER" id="PTHR44196:SF2">
    <property type="entry name" value="SHORT-CHAIN DEHYDROGENASE-RELATED"/>
    <property type="match status" value="1"/>
</dbReference>
<sequence>MPCVVVARRGDRLRALADRYEGFEVLEADLQTDAGIARVADRLASTINPVDLLVNNAGFGTSGPFHESGIERATGQVDLNVKALVALTHGAVNAFRRHGGGHVLNVSSVASFQASPNMAVYAATKSFVTSFTEAVHEENRTFGVKVSALCPGFVATEFQAVSGGADRMTRTPRFLWLNADKVARAGLDGVAKNRAIVVPGWQYAALPMLSKLTPRLVLRRIAAKIL</sequence>
<name>B1N6Q8_9BACT</name>
<dbReference type="PRINTS" id="PR00080">
    <property type="entry name" value="SDRFAMILY"/>
</dbReference>
<dbReference type="InterPro" id="IPR002347">
    <property type="entry name" value="SDR_fam"/>
</dbReference>
<dbReference type="PROSITE" id="PS00061">
    <property type="entry name" value="ADH_SHORT"/>
    <property type="match status" value="1"/>
</dbReference>
<dbReference type="CDD" id="cd05233">
    <property type="entry name" value="SDR_c"/>
    <property type="match status" value="1"/>
</dbReference>
<evidence type="ECO:0000313" key="4">
    <source>
        <dbReference type="EMBL" id="ABM53604.1"/>
    </source>
</evidence>
<dbReference type="GO" id="GO:0016020">
    <property type="term" value="C:membrane"/>
    <property type="evidence" value="ECO:0007669"/>
    <property type="project" value="TreeGrafter"/>
</dbReference>
<evidence type="ECO:0000256" key="2">
    <source>
        <dbReference type="ARBA" id="ARBA00023002"/>
    </source>
</evidence>
<dbReference type="GO" id="GO:0016491">
    <property type="term" value="F:oxidoreductase activity"/>
    <property type="evidence" value="ECO:0007669"/>
    <property type="project" value="UniProtKB-KW"/>
</dbReference>
<proteinExistence type="inferred from homology"/>
<evidence type="ECO:0000256" key="3">
    <source>
        <dbReference type="RuleBase" id="RU000363"/>
    </source>
</evidence>
<keyword evidence="2" id="KW-0560">Oxidoreductase</keyword>
<protein>
    <submittedName>
        <fullName evidence="4">Putative oxidoreductase</fullName>
    </submittedName>
</protein>
<dbReference type="PRINTS" id="PR00081">
    <property type="entry name" value="GDHRDH"/>
</dbReference>
<dbReference type="AlphaFoldDB" id="B1N6Q8"/>
<reference evidence="4" key="1">
    <citation type="journal article" date="2008" name="FEMS Microbiol. Ecol.">
        <title>Metagenomic analysis of a freshwater toxic cyanobacteria bloom.</title>
        <authorList>
            <person name="Pope P.B."/>
            <person name="Patel B.K."/>
        </authorList>
    </citation>
    <scope>NUCLEOTIDE SEQUENCE</scope>
</reference>
<dbReference type="Gene3D" id="3.40.50.720">
    <property type="entry name" value="NAD(P)-binding Rossmann-like Domain"/>
    <property type="match status" value="1"/>
</dbReference>
<dbReference type="PANTHER" id="PTHR44196">
    <property type="entry name" value="DEHYDROGENASE/REDUCTASE SDR FAMILY MEMBER 7B"/>
    <property type="match status" value="1"/>
</dbReference>
<dbReference type="InterPro" id="IPR036291">
    <property type="entry name" value="NAD(P)-bd_dom_sf"/>
</dbReference>
<accession>B1N6Q8</accession>
<dbReference type="Pfam" id="PF00106">
    <property type="entry name" value="adh_short"/>
    <property type="match status" value="1"/>
</dbReference>
<evidence type="ECO:0000256" key="1">
    <source>
        <dbReference type="ARBA" id="ARBA00006484"/>
    </source>
</evidence>